<evidence type="ECO:0000256" key="1">
    <source>
        <dbReference type="ARBA" id="ARBA00006788"/>
    </source>
</evidence>
<organism evidence="4 5">
    <name type="scientific">Sphaeramia orbicularis</name>
    <name type="common">orbiculate cardinalfish</name>
    <dbReference type="NCBI Taxonomy" id="375764"/>
    <lineage>
        <taxon>Eukaryota</taxon>
        <taxon>Metazoa</taxon>
        <taxon>Chordata</taxon>
        <taxon>Craniata</taxon>
        <taxon>Vertebrata</taxon>
        <taxon>Euteleostomi</taxon>
        <taxon>Actinopterygii</taxon>
        <taxon>Neopterygii</taxon>
        <taxon>Teleostei</taxon>
        <taxon>Neoteleostei</taxon>
        <taxon>Acanthomorphata</taxon>
        <taxon>Gobiaria</taxon>
        <taxon>Kurtiformes</taxon>
        <taxon>Apogonoidei</taxon>
        <taxon>Apogonidae</taxon>
        <taxon>Apogoninae</taxon>
        <taxon>Sphaeramia</taxon>
    </lineage>
</organism>
<comment type="similarity">
    <text evidence="1">Belongs to the zygin family.</text>
</comment>
<evidence type="ECO:0000313" key="4">
    <source>
        <dbReference type="Ensembl" id="ENSSORP00005017067.1"/>
    </source>
</evidence>
<dbReference type="PANTHER" id="PTHR12394">
    <property type="entry name" value="ZYGIN"/>
    <property type="match status" value="1"/>
</dbReference>
<dbReference type="InterPro" id="IPR011680">
    <property type="entry name" value="FEZ"/>
</dbReference>
<keyword evidence="2" id="KW-0597">Phosphoprotein</keyword>
<proteinExistence type="inferred from homology"/>
<sequence length="61" mass="7086">MPVDWKQSRTCALHMPAFNLEENPVKLSDDEELREQLDMHSIIISCLTEEPLFTAEQVSRL</sequence>
<keyword evidence="3" id="KW-0175">Coiled coil</keyword>
<dbReference type="GO" id="GO:0030424">
    <property type="term" value="C:axon"/>
    <property type="evidence" value="ECO:0007669"/>
    <property type="project" value="TreeGrafter"/>
</dbReference>
<dbReference type="InParanoid" id="A0A672ZKT0"/>
<name>A0A672ZKT0_9TELE</name>
<accession>A0A672ZKT0</accession>
<dbReference type="PANTHER" id="PTHR12394:SF12">
    <property type="entry name" value="LD08195P"/>
    <property type="match status" value="1"/>
</dbReference>
<evidence type="ECO:0000256" key="3">
    <source>
        <dbReference type="ARBA" id="ARBA00023054"/>
    </source>
</evidence>
<dbReference type="Ensembl" id="ENSSORT00005017581.1">
    <property type="protein sequence ID" value="ENSSORP00005017067.1"/>
    <property type="gene ID" value="ENSSORG00005008579.1"/>
</dbReference>
<dbReference type="GO" id="GO:0005737">
    <property type="term" value="C:cytoplasm"/>
    <property type="evidence" value="ECO:0007669"/>
    <property type="project" value="TreeGrafter"/>
</dbReference>
<protein>
    <submittedName>
        <fullName evidence="4">Uncharacterized protein</fullName>
    </submittedName>
</protein>
<reference evidence="4" key="2">
    <citation type="submission" date="2025-08" db="UniProtKB">
        <authorList>
            <consortium name="Ensembl"/>
        </authorList>
    </citation>
    <scope>IDENTIFICATION</scope>
</reference>
<evidence type="ECO:0000313" key="5">
    <source>
        <dbReference type="Proteomes" id="UP000472271"/>
    </source>
</evidence>
<dbReference type="AlphaFoldDB" id="A0A672ZKT0"/>
<dbReference type="Pfam" id="PF07763">
    <property type="entry name" value="FEZ"/>
    <property type="match status" value="1"/>
</dbReference>
<reference evidence="4" key="1">
    <citation type="submission" date="2019-06" db="EMBL/GenBank/DDBJ databases">
        <authorList>
            <consortium name="Wellcome Sanger Institute Data Sharing"/>
        </authorList>
    </citation>
    <scope>NUCLEOTIDE SEQUENCE [LARGE SCALE GENOMIC DNA]</scope>
</reference>
<evidence type="ECO:0000256" key="2">
    <source>
        <dbReference type="ARBA" id="ARBA00022553"/>
    </source>
</evidence>
<dbReference type="Proteomes" id="UP000472271">
    <property type="component" value="Chromosome 16"/>
</dbReference>
<reference evidence="4" key="3">
    <citation type="submission" date="2025-09" db="UniProtKB">
        <authorList>
            <consortium name="Ensembl"/>
        </authorList>
    </citation>
    <scope>IDENTIFICATION</scope>
</reference>
<keyword evidence="5" id="KW-1185">Reference proteome</keyword>